<dbReference type="EMBL" id="HM201151">
    <property type="protein sequence ID" value="ADM76663.1"/>
    <property type="molecule type" value="mRNA"/>
</dbReference>
<evidence type="ECO:0000313" key="7">
    <source>
        <dbReference type="EMBL" id="ACN40867.1"/>
    </source>
</evidence>
<dbReference type="EMBL" id="HM201158">
    <property type="protein sequence ID" value="ADM76670.1"/>
    <property type="molecule type" value="mRNA"/>
</dbReference>
<dbReference type="EMBL" id="HM201126">
    <property type="protein sequence ID" value="ADM76638.1"/>
    <property type="molecule type" value="mRNA"/>
</dbReference>
<evidence type="ECO:0000313" key="36">
    <source>
        <dbReference type="EMBL" id="ADM76660.1"/>
    </source>
</evidence>
<dbReference type="EMBL" id="HM201135">
    <property type="protein sequence ID" value="ADM76647.1"/>
    <property type="molecule type" value="mRNA"/>
</dbReference>
<evidence type="ECO:0000313" key="26">
    <source>
        <dbReference type="EMBL" id="ADM76648.1"/>
    </source>
</evidence>
<evidence type="ECO:0000313" key="37">
    <source>
        <dbReference type="EMBL" id="ADM76661.1"/>
    </source>
</evidence>
<evidence type="ECO:0000313" key="28">
    <source>
        <dbReference type="EMBL" id="ADM76650.1"/>
    </source>
</evidence>
<dbReference type="EMBL" id="BT070265">
    <property type="protein sequence ID" value="ACN39784.1"/>
    <property type="molecule type" value="mRNA"/>
</dbReference>
<evidence type="ECO:0000313" key="27">
    <source>
        <dbReference type="EMBL" id="ADM76649.1"/>
    </source>
</evidence>
<evidence type="ECO:0000313" key="31">
    <source>
        <dbReference type="EMBL" id="ADM76655.1"/>
    </source>
</evidence>
<dbReference type="EMBL" id="HM201160">
    <property type="protein sequence ID" value="ADM76672.1"/>
    <property type="molecule type" value="mRNA"/>
</dbReference>
<dbReference type="EMBL" id="HM201159">
    <property type="protein sequence ID" value="ADM76671.1"/>
    <property type="molecule type" value="mRNA"/>
</dbReference>
<dbReference type="EMBL" id="HM201119">
    <property type="protein sequence ID" value="ADM76631.1"/>
    <property type="molecule type" value="mRNA"/>
</dbReference>
<name>A9NMR9_PICSI</name>
<dbReference type="EMBL" id="HM201147">
    <property type="protein sequence ID" value="ADM76659.1"/>
    <property type="molecule type" value="mRNA"/>
</dbReference>
<keyword evidence="3" id="KW-0732">Signal</keyword>
<dbReference type="EMBL" id="HM201154">
    <property type="protein sequence ID" value="ADM76666.1"/>
    <property type="molecule type" value="mRNA"/>
</dbReference>
<evidence type="ECO:0000313" key="47">
    <source>
        <dbReference type="EMBL" id="ADM76672.1"/>
    </source>
</evidence>
<evidence type="ECO:0000313" key="48">
    <source>
        <dbReference type="EMBL" id="ADM76674.1"/>
    </source>
</evidence>
<protein>
    <submittedName>
        <fullName evidence="8">Extensin-like protein</fullName>
    </submittedName>
</protein>
<dbReference type="EMBL" id="HM201148">
    <property type="protein sequence ID" value="ADM76660.1"/>
    <property type="molecule type" value="mRNA"/>
</dbReference>
<dbReference type="EMBL" id="HM201134">
    <property type="protein sequence ID" value="ADM76646.1"/>
    <property type="molecule type" value="mRNA"/>
</dbReference>
<dbReference type="AlphaFoldDB" id="A9NMR9"/>
<evidence type="ECO:0000313" key="30">
    <source>
        <dbReference type="EMBL" id="ADM76652.1"/>
    </source>
</evidence>
<dbReference type="EMBL" id="BT071406">
    <property type="protein sequence ID" value="ACN40867.1"/>
    <property type="molecule type" value="mRNA"/>
</dbReference>
<evidence type="ECO:0000313" key="46">
    <source>
        <dbReference type="EMBL" id="ADM76671.1"/>
    </source>
</evidence>
<dbReference type="EMBL" id="HM201137">
    <property type="protein sequence ID" value="ADM76649.1"/>
    <property type="molecule type" value="mRNA"/>
</dbReference>
<evidence type="ECO:0000313" key="5">
    <source>
        <dbReference type="EMBL" id="ABK25536.1"/>
    </source>
</evidence>
<evidence type="ECO:0000313" key="9">
    <source>
        <dbReference type="EMBL" id="ADM76630.1"/>
    </source>
</evidence>
<dbReference type="InterPro" id="IPR006041">
    <property type="entry name" value="Pollen_Ole_e1_allergen"/>
</dbReference>
<dbReference type="EMBL" id="HM201156">
    <property type="protein sequence ID" value="ADM76668.1"/>
    <property type="molecule type" value="mRNA"/>
</dbReference>
<dbReference type="PANTHER" id="PTHR31614:SF5">
    <property type="entry name" value="ALLERGEN-LIKE PROTEIN BRSN20"/>
    <property type="match status" value="1"/>
</dbReference>
<reference evidence="8" key="3">
    <citation type="journal article" date="2010" name="Mol. Ecol.">
        <title>Postglacial history of a widespread conifer produces inverse clines in selective neutrality tests.</title>
        <authorList>
            <person name="Holliday J.A."/>
            <person name="Yuen M."/>
            <person name="Ritland K."/>
            <person name="Aitken S.N."/>
        </authorList>
    </citation>
    <scope>NUCLEOTIDE SEQUENCE</scope>
    <source>
        <strain evidence="8">CR100</strain>
        <strain evidence="9">CR101</strain>
        <strain evidence="10">CR200</strain>
        <strain evidence="11">CR201</strain>
        <strain evidence="12">CR300</strain>
        <strain evidence="13">CR301</strain>
        <strain evidence="14">CR400</strain>
        <strain evidence="15">CR401</strain>
        <strain evidence="16">KD101</strain>
        <strain evidence="17">KD200</strain>
        <strain evidence="18">KD201</strain>
        <strain evidence="19">KD300</strain>
        <strain evidence="20">KD301</strain>
        <strain evidence="21">KD400</strain>
        <strain evidence="22">KD401</strain>
        <strain evidence="23">PR100</strain>
        <strain evidence="24">PR101</strain>
        <strain evidence="25">PR200</strain>
        <strain evidence="26">PR201</strain>
        <strain evidence="27">PR300</strain>
        <strain evidence="28">PR301</strain>
        <strain evidence="29">PR400</strain>
        <strain evidence="30">PR401</strain>
        <strain evidence="31">RW200</strain>
        <strain evidence="32">RW201</strain>
        <strain evidence="33">RW300</strain>
        <strain evidence="34">RW301</strain>
        <strain evidence="35">RW400</strain>
        <strain evidence="36">RW401</strain>
        <strain evidence="37">VA100</strain>
        <strain evidence="38">VA101</strain>
        <strain evidence="39">VA200</strain>
        <strain evidence="40">VA201</strain>
        <strain evidence="41">VA301</strain>
        <strain evidence="42">VA400</strain>
        <strain evidence="43">VA401</strain>
        <strain evidence="44">VD200</strain>
        <strain evidence="45">VD201</strain>
        <strain evidence="46">VD300</strain>
        <strain evidence="47">VD301</strain>
        <strain evidence="48">VD401</strain>
    </source>
</reference>
<evidence type="ECO:0000313" key="32">
    <source>
        <dbReference type="EMBL" id="ADM76656.1"/>
    </source>
</evidence>
<dbReference type="EMBL" id="HM201145">
    <property type="protein sequence ID" value="ADM76657.1"/>
    <property type="molecule type" value="mRNA"/>
</dbReference>
<dbReference type="PANTHER" id="PTHR31614">
    <property type="entry name" value="PROTEIN DOWNSTREAM OF FLC-RELATED"/>
    <property type="match status" value="1"/>
</dbReference>
<dbReference type="EMBL" id="HM201155">
    <property type="protein sequence ID" value="ADM76667.1"/>
    <property type="molecule type" value="mRNA"/>
</dbReference>
<evidence type="ECO:0000313" key="44">
    <source>
        <dbReference type="EMBL" id="ADM76669.1"/>
    </source>
</evidence>
<evidence type="ECO:0000313" key="25">
    <source>
        <dbReference type="EMBL" id="ADM76647.1"/>
    </source>
</evidence>
<dbReference type="EMBL" id="EF082574">
    <property type="protein sequence ID" value="ABK21930.1"/>
    <property type="molecule type" value="mRNA"/>
</dbReference>
<dbReference type="EMBL" id="HM201130">
    <property type="protein sequence ID" value="ADM76642.1"/>
    <property type="molecule type" value="mRNA"/>
</dbReference>
<dbReference type="Pfam" id="PF01190">
    <property type="entry name" value="Pollen_Ole_e_1"/>
    <property type="match status" value="1"/>
</dbReference>
<dbReference type="EMBL" id="HM201129">
    <property type="protein sequence ID" value="ADM76641.1"/>
    <property type="molecule type" value="mRNA"/>
</dbReference>
<reference evidence="6" key="2">
    <citation type="submission" date="2009-02" db="EMBL/GenBank/DDBJ databases">
        <title>Full length sequence-verified cDNA sequences from Sitka spruce (Picea sitchensis).</title>
        <authorList>
            <person name="Reid K.E."/>
            <person name="Liao N."/>
            <person name="Ralph S."/>
            <person name="Kolosova N."/>
            <person name="Oddy C."/>
            <person name="Moore R."/>
            <person name="Mayo M."/>
            <person name="Wagner S."/>
            <person name="King J."/>
            <person name="Yanchuk A."/>
            <person name="Holt R."/>
            <person name="Jones S."/>
            <person name="Marra M."/>
            <person name="Ritland C.E."/>
            <person name="Ritland K."/>
            <person name="Bohlmann J."/>
        </authorList>
    </citation>
    <scope>NUCLEOTIDE SEQUENCE</scope>
    <source>
        <tissue evidence="7">Bark</tissue>
        <tissue evidence="6">Green portion of the leader tissue</tissue>
    </source>
</reference>
<dbReference type="EMBL" id="HM201128">
    <property type="protein sequence ID" value="ADM76640.1"/>
    <property type="molecule type" value="mRNA"/>
</dbReference>
<evidence type="ECO:0000313" key="33">
    <source>
        <dbReference type="EMBL" id="ADM76657.1"/>
    </source>
</evidence>
<dbReference type="EMBL" id="HM201162">
    <property type="protein sequence ID" value="ADM76674.1"/>
    <property type="molecule type" value="mRNA"/>
</dbReference>
<evidence type="ECO:0000313" key="14">
    <source>
        <dbReference type="EMBL" id="ADM76635.1"/>
    </source>
</evidence>
<evidence type="ECO:0000313" key="13">
    <source>
        <dbReference type="EMBL" id="ADM76634.1"/>
    </source>
</evidence>
<evidence type="ECO:0000313" key="22">
    <source>
        <dbReference type="EMBL" id="ADM76644.1"/>
    </source>
</evidence>
<dbReference type="EMBL" id="HM201124">
    <property type="protein sequence ID" value="ADM76636.1"/>
    <property type="molecule type" value="mRNA"/>
</dbReference>
<dbReference type="EMBL" id="HM201131">
    <property type="protein sequence ID" value="ADM76643.1"/>
    <property type="molecule type" value="mRNA"/>
</dbReference>
<keyword evidence="2" id="KW-1015">Disulfide bond</keyword>
<dbReference type="EMBL" id="HM201150">
    <property type="protein sequence ID" value="ADM76662.1"/>
    <property type="molecule type" value="mRNA"/>
</dbReference>
<evidence type="ECO:0000313" key="29">
    <source>
        <dbReference type="EMBL" id="ADM76651.1"/>
    </source>
</evidence>
<dbReference type="EMBL" id="HM201118">
    <property type="protein sequence ID" value="ADM76630.1"/>
    <property type="molecule type" value="mRNA"/>
</dbReference>
<dbReference type="EMBL" id="EF086528">
    <property type="protein sequence ID" value="ABK25788.1"/>
    <property type="molecule type" value="mRNA"/>
</dbReference>
<dbReference type="EMBL" id="HM201132">
    <property type="protein sequence ID" value="ADM76644.1"/>
    <property type="molecule type" value="mRNA"/>
</dbReference>
<evidence type="ECO:0000313" key="23">
    <source>
        <dbReference type="EMBL" id="ADM76645.1"/>
    </source>
</evidence>
<evidence type="ECO:0000313" key="34">
    <source>
        <dbReference type="EMBL" id="ADM76658.1"/>
    </source>
</evidence>
<reference evidence="4" key="1">
    <citation type="journal article" date="2008" name="BMC Genomics">
        <title>A conifer genomics resource of 200,000 spruce (Picea spp.) ESTs and 6,464 high-quality, sequence-finished full-length cDNAs for Sitka spruce (Picea sitchensis).</title>
        <authorList>
            <person name="Ralph S.G."/>
            <person name="Chun H.J."/>
            <person name="Kolosova N."/>
            <person name="Cooper D."/>
            <person name="Oddy C."/>
            <person name="Ritland C.E."/>
            <person name="Kirkpatrick R."/>
            <person name="Moore R."/>
            <person name="Barber S."/>
            <person name="Holt R.A."/>
            <person name="Jones S.J."/>
            <person name="Marra M.A."/>
            <person name="Douglas C.J."/>
            <person name="Ritland K."/>
            <person name="Bohlmann J."/>
        </authorList>
    </citation>
    <scope>NUCLEOTIDE SEQUENCE</scope>
    <source>
        <tissue evidence="5">Bark</tissue>
        <tissue evidence="4">Green portion of the leader tissue</tissue>
    </source>
</reference>
<evidence type="ECO:0000313" key="35">
    <source>
        <dbReference type="EMBL" id="ADM76659.1"/>
    </source>
</evidence>
<evidence type="ECO:0000313" key="16">
    <source>
        <dbReference type="EMBL" id="ADM76638.1"/>
    </source>
</evidence>
<dbReference type="EMBL" id="HM201149">
    <property type="protein sequence ID" value="ADM76661.1"/>
    <property type="molecule type" value="mRNA"/>
</dbReference>
<dbReference type="EMBL" id="HM201117">
    <property type="protein sequence ID" value="ADM76629.1"/>
    <property type="molecule type" value="mRNA"/>
</dbReference>
<evidence type="ECO:0000313" key="10">
    <source>
        <dbReference type="EMBL" id="ADM76631.1"/>
    </source>
</evidence>
<dbReference type="EMBL" id="HM201140">
    <property type="protein sequence ID" value="ADM76652.1"/>
    <property type="molecule type" value="mRNA"/>
</dbReference>
<feature type="signal peptide" evidence="3">
    <location>
        <begin position="1"/>
        <end position="22"/>
    </location>
</feature>
<evidence type="ECO:0000313" key="45">
    <source>
        <dbReference type="EMBL" id="ADM76670.1"/>
    </source>
</evidence>
<dbReference type="EMBL" id="HM201138">
    <property type="protein sequence ID" value="ADM76650.1"/>
    <property type="molecule type" value="mRNA"/>
</dbReference>
<proteinExistence type="evidence at transcript level"/>
<evidence type="ECO:0000313" key="17">
    <source>
        <dbReference type="EMBL" id="ADM76639.1"/>
    </source>
</evidence>
<evidence type="ECO:0000256" key="2">
    <source>
        <dbReference type="ARBA" id="ARBA00023157"/>
    </source>
</evidence>
<evidence type="ECO:0000313" key="43">
    <source>
        <dbReference type="EMBL" id="ADM76668.1"/>
    </source>
</evidence>
<dbReference type="OMA" id="HEEEICI"/>
<evidence type="ECO:0000313" key="38">
    <source>
        <dbReference type="EMBL" id="ADM76662.1"/>
    </source>
</evidence>
<dbReference type="EMBL" id="HM201133">
    <property type="protein sequence ID" value="ADM76645.1"/>
    <property type="molecule type" value="mRNA"/>
</dbReference>
<evidence type="ECO:0000313" key="20">
    <source>
        <dbReference type="EMBL" id="ADM76642.1"/>
    </source>
</evidence>
<dbReference type="EMBL" id="HM201157">
    <property type="protein sequence ID" value="ADM76669.1"/>
    <property type="molecule type" value="mRNA"/>
</dbReference>
<dbReference type="EMBL" id="HM201127">
    <property type="protein sequence ID" value="ADM76639.1"/>
    <property type="molecule type" value="mRNA"/>
</dbReference>
<evidence type="ECO:0000313" key="18">
    <source>
        <dbReference type="EMBL" id="ADM76640.1"/>
    </source>
</evidence>
<evidence type="ECO:0000313" key="40">
    <source>
        <dbReference type="EMBL" id="ADM76664.1"/>
    </source>
</evidence>
<evidence type="ECO:0000313" key="24">
    <source>
        <dbReference type="EMBL" id="ADM76646.1"/>
    </source>
</evidence>
<evidence type="ECO:0000313" key="6">
    <source>
        <dbReference type="EMBL" id="ACN39784.1"/>
    </source>
</evidence>
<dbReference type="EMBL" id="HM201152">
    <property type="protein sequence ID" value="ADM76664.1"/>
    <property type="molecule type" value="mRNA"/>
</dbReference>
<evidence type="ECO:0000313" key="21">
    <source>
        <dbReference type="EMBL" id="ADM76643.1"/>
    </source>
</evidence>
<evidence type="ECO:0000313" key="41">
    <source>
        <dbReference type="EMBL" id="ADM76666.1"/>
    </source>
</evidence>
<dbReference type="EMBL" id="HM201136">
    <property type="protein sequence ID" value="ADM76648.1"/>
    <property type="molecule type" value="mRNA"/>
</dbReference>
<evidence type="ECO:0000313" key="8">
    <source>
        <dbReference type="EMBL" id="ADM76629.1"/>
    </source>
</evidence>
<evidence type="ECO:0000313" key="11">
    <source>
        <dbReference type="EMBL" id="ADM76632.1"/>
    </source>
</evidence>
<organism evidence="4">
    <name type="scientific">Picea sitchensis</name>
    <name type="common">Sitka spruce</name>
    <name type="synonym">Pinus sitchensis</name>
    <dbReference type="NCBI Taxonomy" id="3332"/>
    <lineage>
        <taxon>Eukaryota</taxon>
        <taxon>Viridiplantae</taxon>
        <taxon>Streptophyta</taxon>
        <taxon>Embryophyta</taxon>
        <taxon>Tracheophyta</taxon>
        <taxon>Spermatophyta</taxon>
        <taxon>Pinopsida</taxon>
        <taxon>Pinidae</taxon>
        <taxon>Conifers I</taxon>
        <taxon>Pinales</taxon>
        <taxon>Pinaceae</taxon>
        <taxon>Picea</taxon>
    </lineage>
</organism>
<dbReference type="EMBL" id="HM201146">
    <property type="protein sequence ID" value="ADM76658.1"/>
    <property type="molecule type" value="mRNA"/>
</dbReference>
<dbReference type="EMBL" id="HM201143">
    <property type="protein sequence ID" value="ADM76655.1"/>
    <property type="molecule type" value="mRNA"/>
</dbReference>
<feature type="chain" id="PRO_5010821333" evidence="3">
    <location>
        <begin position="23"/>
        <end position="159"/>
    </location>
</feature>
<dbReference type="EMBL" id="HM201122">
    <property type="protein sequence ID" value="ADM76634.1"/>
    <property type="molecule type" value="mRNA"/>
</dbReference>
<dbReference type="EMBL" id="EF086255">
    <property type="protein sequence ID" value="ABK25536.1"/>
    <property type="molecule type" value="mRNA"/>
</dbReference>
<evidence type="ECO:0000313" key="12">
    <source>
        <dbReference type="EMBL" id="ADM76633.1"/>
    </source>
</evidence>
<dbReference type="EMBL" id="HM201144">
    <property type="protein sequence ID" value="ADM76656.1"/>
    <property type="molecule type" value="mRNA"/>
</dbReference>
<evidence type="ECO:0000313" key="4">
    <source>
        <dbReference type="EMBL" id="ABK21930.1"/>
    </source>
</evidence>
<evidence type="ECO:0000313" key="39">
    <source>
        <dbReference type="EMBL" id="ADM76663.1"/>
    </source>
</evidence>
<evidence type="ECO:0000313" key="15">
    <source>
        <dbReference type="EMBL" id="ADM76636.1"/>
    </source>
</evidence>
<dbReference type="EMBL" id="HM201121">
    <property type="protein sequence ID" value="ADM76633.1"/>
    <property type="molecule type" value="mRNA"/>
</dbReference>
<evidence type="ECO:0000256" key="1">
    <source>
        <dbReference type="ARBA" id="ARBA00010049"/>
    </source>
</evidence>
<dbReference type="EMBL" id="HM201139">
    <property type="protein sequence ID" value="ADM76651.1"/>
    <property type="molecule type" value="mRNA"/>
</dbReference>
<evidence type="ECO:0000313" key="42">
    <source>
        <dbReference type="EMBL" id="ADM76667.1"/>
    </source>
</evidence>
<accession>A9NMR9</accession>
<comment type="similarity">
    <text evidence="1">Belongs to the Ole e I family.</text>
</comment>
<evidence type="ECO:0000256" key="3">
    <source>
        <dbReference type="SAM" id="SignalP"/>
    </source>
</evidence>
<dbReference type="EMBL" id="EF086722">
    <property type="protein sequence ID" value="ABK25978.1"/>
    <property type="molecule type" value="mRNA"/>
</dbReference>
<evidence type="ECO:0000313" key="19">
    <source>
        <dbReference type="EMBL" id="ADM76641.1"/>
    </source>
</evidence>
<dbReference type="EMBL" id="HM201120">
    <property type="protein sequence ID" value="ADM76632.1"/>
    <property type="molecule type" value="mRNA"/>
</dbReference>
<dbReference type="EMBL" id="HM201123">
    <property type="protein sequence ID" value="ADM76635.1"/>
    <property type="molecule type" value="mRNA"/>
</dbReference>
<sequence length="159" mass="17028">MAKISAFFGLIALLALLGVANAHAGHNFYVTGKVYCDNCAAGYPTRISPPIPGATVAVECKDRAGKRLFYNEQSTDNNGLFNIAVQGEHEHDACEAFTVSSPTSCNIPTDSSRGPVFLTHNNGINSDERKTGPFAYRSTTTHSACQAVMAEYNIYGDSD</sequence>